<dbReference type="RefSeq" id="WP_184069808.1">
    <property type="nucleotide sequence ID" value="NZ_JACHNZ010000027.1"/>
</dbReference>
<dbReference type="Pfam" id="PF02604">
    <property type="entry name" value="PhdYeFM_antitox"/>
    <property type="match status" value="1"/>
</dbReference>
<dbReference type="InterPro" id="IPR036165">
    <property type="entry name" value="YefM-like_sf"/>
</dbReference>
<comment type="function">
    <text evidence="2">Antitoxin component of a type II toxin-antitoxin (TA) system.</text>
</comment>
<sequence length="80" mass="8677">MDGINLADAKAHLSELVDRAEAGETLDILRRGKPAARLTPYDGPKKGIDIAMLRALASRLSPQAESAADLVRAMRDSDRY</sequence>
<dbReference type="InterPro" id="IPR006442">
    <property type="entry name" value="Antitoxin_Phd/YefM"/>
</dbReference>
<evidence type="ECO:0000313" key="3">
    <source>
        <dbReference type="EMBL" id="MBB4632785.1"/>
    </source>
</evidence>
<proteinExistence type="inferred from homology"/>
<evidence type="ECO:0000256" key="2">
    <source>
        <dbReference type="RuleBase" id="RU362080"/>
    </source>
</evidence>
<organism evidence="3 4">
    <name type="scientific">Sphingosinicella soli</name>
    <dbReference type="NCBI Taxonomy" id="333708"/>
    <lineage>
        <taxon>Bacteria</taxon>
        <taxon>Pseudomonadati</taxon>
        <taxon>Pseudomonadota</taxon>
        <taxon>Alphaproteobacteria</taxon>
        <taxon>Sphingomonadales</taxon>
        <taxon>Sphingosinicellaceae</taxon>
        <taxon>Sphingosinicella</taxon>
    </lineage>
</organism>
<dbReference type="PANTHER" id="PTHR35377">
    <property type="entry name" value="ANTITOXIN VAPB49-RELATED-RELATED"/>
    <property type="match status" value="1"/>
</dbReference>
<dbReference type="InterPro" id="IPR051416">
    <property type="entry name" value="phD-YefM_TA_antitoxins"/>
</dbReference>
<comment type="caution">
    <text evidence="3">The sequence shown here is derived from an EMBL/GenBank/DDBJ whole genome shotgun (WGS) entry which is preliminary data.</text>
</comment>
<dbReference type="PANTHER" id="PTHR35377:SF4">
    <property type="entry name" value="PREVENT-HOST-DEATH FAMILY PROTEIN"/>
    <property type="match status" value="1"/>
</dbReference>
<reference evidence="3 4" key="1">
    <citation type="submission" date="2020-08" db="EMBL/GenBank/DDBJ databases">
        <title>Genomic Encyclopedia of Type Strains, Phase IV (KMG-IV): sequencing the most valuable type-strain genomes for metagenomic binning, comparative biology and taxonomic classification.</title>
        <authorList>
            <person name="Goeker M."/>
        </authorList>
    </citation>
    <scope>NUCLEOTIDE SEQUENCE [LARGE SCALE GENOMIC DNA]</scope>
    <source>
        <strain evidence="3 4">DSM 17328</strain>
    </source>
</reference>
<keyword evidence="4" id="KW-1185">Reference proteome</keyword>
<evidence type="ECO:0000313" key="4">
    <source>
        <dbReference type="Proteomes" id="UP000566324"/>
    </source>
</evidence>
<dbReference type="Gene3D" id="3.40.1620.10">
    <property type="entry name" value="YefM-like domain"/>
    <property type="match status" value="1"/>
</dbReference>
<gene>
    <name evidence="3" type="ORF">GGQ98_002412</name>
</gene>
<accession>A0A7W7B2F4</accession>
<dbReference type="AlphaFoldDB" id="A0A7W7B2F4"/>
<dbReference type="EMBL" id="JACHNZ010000027">
    <property type="protein sequence ID" value="MBB4632785.1"/>
    <property type="molecule type" value="Genomic_DNA"/>
</dbReference>
<dbReference type="Proteomes" id="UP000566324">
    <property type="component" value="Unassembled WGS sequence"/>
</dbReference>
<comment type="similarity">
    <text evidence="1 2">Belongs to the phD/YefM antitoxin family.</text>
</comment>
<evidence type="ECO:0000256" key="1">
    <source>
        <dbReference type="ARBA" id="ARBA00009981"/>
    </source>
</evidence>
<name>A0A7W7B2F4_9SPHN</name>
<dbReference type="SUPFAM" id="SSF143120">
    <property type="entry name" value="YefM-like"/>
    <property type="match status" value="1"/>
</dbReference>
<dbReference type="NCBIfam" id="TIGR01552">
    <property type="entry name" value="phd_fam"/>
    <property type="match status" value="1"/>
</dbReference>
<protein>
    <recommendedName>
        <fullName evidence="2">Antitoxin</fullName>
    </recommendedName>
</protein>